<dbReference type="AlphaFoldDB" id="A0A1C3UNG5"/>
<proteinExistence type="predicted"/>
<protein>
    <submittedName>
        <fullName evidence="2">Uncharacterized protein</fullName>
    </submittedName>
</protein>
<feature type="region of interest" description="Disordered" evidence="1">
    <location>
        <begin position="56"/>
        <end position="75"/>
    </location>
</feature>
<gene>
    <name evidence="2" type="ORF">GA0061101_10330</name>
</gene>
<name>A0A1C3UNG5_9HYPH</name>
<evidence type="ECO:0000313" key="3">
    <source>
        <dbReference type="Proteomes" id="UP000199205"/>
    </source>
</evidence>
<dbReference type="Proteomes" id="UP000199205">
    <property type="component" value="Unassembled WGS sequence"/>
</dbReference>
<sequence length="75" mass="7928">MLLDRTGRADVGGLAHLLGHDFAFGDCLFGCDGCNGSNRCCDDYFIVRTIAAPDVMPPPKATRPRLSGSGRSLAT</sequence>
<accession>A0A1C3UNG5</accession>
<evidence type="ECO:0000256" key="1">
    <source>
        <dbReference type="SAM" id="MobiDB-lite"/>
    </source>
</evidence>
<reference evidence="2 3" key="1">
    <citation type="submission" date="2016-08" db="EMBL/GenBank/DDBJ databases">
        <authorList>
            <person name="Seilhamer J.J."/>
        </authorList>
    </citation>
    <scope>NUCLEOTIDE SEQUENCE [LARGE SCALE GENOMIC DNA]</scope>
    <source>
        <strain evidence="2 3">P1-7</strain>
    </source>
</reference>
<organism evidence="2 3">
    <name type="scientific">Rhizobium lusitanum</name>
    <dbReference type="NCBI Taxonomy" id="293958"/>
    <lineage>
        <taxon>Bacteria</taxon>
        <taxon>Pseudomonadati</taxon>
        <taxon>Pseudomonadota</taxon>
        <taxon>Alphaproteobacteria</taxon>
        <taxon>Hyphomicrobiales</taxon>
        <taxon>Rhizobiaceae</taxon>
        <taxon>Rhizobium/Agrobacterium group</taxon>
        <taxon>Rhizobium</taxon>
    </lineage>
</organism>
<dbReference type="EMBL" id="FMAF01000003">
    <property type="protein sequence ID" value="SCB17013.1"/>
    <property type="molecule type" value="Genomic_DNA"/>
</dbReference>
<evidence type="ECO:0000313" key="2">
    <source>
        <dbReference type="EMBL" id="SCB17013.1"/>
    </source>
</evidence>